<feature type="transmembrane region" description="Helical" evidence="1">
    <location>
        <begin position="12"/>
        <end position="34"/>
    </location>
</feature>
<feature type="transmembrane region" description="Helical" evidence="1">
    <location>
        <begin position="285"/>
        <end position="307"/>
    </location>
</feature>
<dbReference type="RefSeq" id="WP_043218041.1">
    <property type="nucleotide sequence ID" value="NZ_CP007511.1"/>
</dbReference>
<accession>A0A8D4C000</accession>
<evidence type="ECO:0000313" key="6">
    <source>
        <dbReference type="Proteomes" id="UP000182276"/>
    </source>
</evidence>
<evidence type="ECO:0000259" key="2">
    <source>
        <dbReference type="Pfam" id="PF01757"/>
    </source>
</evidence>
<dbReference type="PANTHER" id="PTHR23028">
    <property type="entry name" value="ACETYLTRANSFERASE"/>
    <property type="match status" value="1"/>
</dbReference>
<dbReference type="EMBL" id="FNHO01000001">
    <property type="protein sequence ID" value="SDL97638.1"/>
    <property type="molecule type" value="Genomic_DNA"/>
</dbReference>
<keyword evidence="6" id="KW-1185">Reference proteome</keyword>
<reference evidence="4 6" key="2">
    <citation type="submission" date="2016-10" db="EMBL/GenBank/DDBJ databases">
        <authorList>
            <person name="Varghese N."/>
            <person name="Submissions S."/>
        </authorList>
    </citation>
    <scope>NUCLEOTIDE SEQUENCE [LARGE SCALE GENOMIC DNA]</scope>
    <source>
        <strain evidence="4 6">DSM 6083</strain>
    </source>
</reference>
<dbReference type="KEGG" id="pbm:CL52_01805"/>
<protein>
    <submittedName>
        <fullName evidence="3 4">Acyltransferase</fullName>
    </submittedName>
</protein>
<feature type="transmembrane region" description="Helical" evidence="1">
    <location>
        <begin position="40"/>
        <end position="58"/>
    </location>
</feature>
<dbReference type="EMBL" id="CP007511">
    <property type="protein sequence ID" value="AJE13837.1"/>
    <property type="molecule type" value="Genomic_DNA"/>
</dbReference>
<dbReference type="Pfam" id="PF01757">
    <property type="entry name" value="Acyl_transf_3"/>
    <property type="match status" value="1"/>
</dbReference>
<name>A0A8D4C000_9GAMM</name>
<evidence type="ECO:0000313" key="3">
    <source>
        <dbReference type="EMBL" id="AJE13837.1"/>
    </source>
</evidence>
<keyword evidence="1" id="KW-0812">Transmembrane</keyword>
<dbReference type="InterPro" id="IPR002656">
    <property type="entry name" value="Acyl_transf_3_dom"/>
</dbReference>
<evidence type="ECO:0000256" key="1">
    <source>
        <dbReference type="SAM" id="Phobius"/>
    </source>
</evidence>
<dbReference type="Proteomes" id="UP000182276">
    <property type="component" value="Unassembled WGS sequence"/>
</dbReference>
<feature type="transmembrane region" description="Helical" evidence="1">
    <location>
        <begin position="170"/>
        <end position="186"/>
    </location>
</feature>
<keyword evidence="3" id="KW-0808">Transferase</keyword>
<gene>
    <name evidence="3" type="ORF">CL52_01805</name>
    <name evidence="4" type="ORF">SAMN05660875_101373</name>
</gene>
<keyword evidence="3" id="KW-0012">Acyltransferase</keyword>
<sequence>MQRFDVLDSFRGLCALAVVLFHAQILLSFSELGFFRNADLFVEFFFVLSGFVLCHAYGNRPFSPDVLRRFVISRTFRLLPLHLVMLAVFILLECAKLVAQHHGFSFNDPAFSGKTAPGEILPNALLMQSWLPWSESLSFNTPAWSISIEYYLYLVFGLTLLLMPRRSLQLFAAVSLVSAALLFVEPEPMLAFIRRGGTCFFAGVLLYRLYERIREAVMRLDDGPLFDALELLGVLLVYRVLTAELPHKGLLASLLFCAVILVFAFERGVISRLLRMRLFKRLGELSFSIYLTHAAVLFVFTSVAIVLSRLLGAEFTVILENPQSHQIMRYITSGDRLIDVLLTVALLGAVLMVSTFTYHCIELKGMALGRRLSQSQPRHLSRV</sequence>
<reference evidence="3 5" key="3">
    <citation type="journal article" name="Genome Announc.">
        <title>Complete Genome Sequence of Pseudomonas balearica DSM 6083T.</title>
        <authorList>
            <person name="Bennasar-Figueras A."/>
            <person name="Salva-Serra F."/>
            <person name="Jaen-Luchoro D."/>
            <person name="Segui C."/>
            <person name="Aliaga F."/>
            <person name="Busquets A."/>
            <person name="Gomila M."/>
            <person name="Moore E.R."/>
            <person name="Lalucat J."/>
        </authorList>
    </citation>
    <scope>NUCLEOTIDE SEQUENCE [LARGE SCALE GENOMIC DNA]</scope>
    <source>
        <strain evidence="5">DSM 6083</strain>
        <strain evidence="3">DSM6083</strain>
    </source>
</reference>
<dbReference type="GO" id="GO:0000271">
    <property type="term" value="P:polysaccharide biosynthetic process"/>
    <property type="evidence" value="ECO:0007669"/>
    <property type="project" value="TreeGrafter"/>
</dbReference>
<dbReference type="Proteomes" id="UP000031271">
    <property type="component" value="Chromosome"/>
</dbReference>
<dbReference type="GO" id="GO:0016747">
    <property type="term" value="F:acyltransferase activity, transferring groups other than amino-acyl groups"/>
    <property type="evidence" value="ECO:0007669"/>
    <property type="project" value="InterPro"/>
</dbReference>
<evidence type="ECO:0000313" key="4">
    <source>
        <dbReference type="EMBL" id="SDL97638.1"/>
    </source>
</evidence>
<reference evidence="5" key="1">
    <citation type="submission" date="2014-03" db="EMBL/GenBank/DDBJ databases">
        <title>Complete genome of Pseudomonas balearica DSM 6083T, a sewage water isolate from an enrichment with 2-methylnaphthalene.</title>
        <authorList>
            <person name="Salva-Serra F."/>
            <person name="Jaen-Luchoro D."/>
            <person name="Busquets A."/>
            <person name="Pena A."/>
            <person name="Gomila M."/>
            <person name="Bosch R."/>
            <person name="Nogales B."/>
            <person name="Garcia-Valdes E."/>
            <person name="Lalucat J."/>
            <person name="Bennasar A."/>
        </authorList>
    </citation>
    <scope>NUCLEOTIDE SEQUENCE [LARGE SCALE GENOMIC DNA]</scope>
    <source>
        <strain evidence="5">DSM 6083</strain>
    </source>
</reference>
<dbReference type="InterPro" id="IPR050879">
    <property type="entry name" value="Acyltransferase_3"/>
</dbReference>
<dbReference type="GeneID" id="77258659"/>
<keyword evidence="1" id="KW-1133">Transmembrane helix</keyword>
<feature type="transmembrane region" description="Helical" evidence="1">
    <location>
        <begin position="143"/>
        <end position="163"/>
    </location>
</feature>
<organism evidence="3 5">
    <name type="scientific">Stutzerimonas balearica DSM 6083</name>
    <dbReference type="NCBI Taxonomy" id="1123016"/>
    <lineage>
        <taxon>Bacteria</taxon>
        <taxon>Pseudomonadati</taxon>
        <taxon>Pseudomonadota</taxon>
        <taxon>Gammaproteobacteria</taxon>
        <taxon>Pseudomonadales</taxon>
        <taxon>Pseudomonadaceae</taxon>
        <taxon>Stutzerimonas</taxon>
    </lineage>
</organism>
<dbReference type="GO" id="GO:0016020">
    <property type="term" value="C:membrane"/>
    <property type="evidence" value="ECO:0007669"/>
    <property type="project" value="TreeGrafter"/>
</dbReference>
<dbReference type="PANTHER" id="PTHR23028:SF131">
    <property type="entry name" value="BLR2367 PROTEIN"/>
    <property type="match status" value="1"/>
</dbReference>
<feature type="transmembrane region" description="Helical" evidence="1">
    <location>
        <begin position="340"/>
        <end position="361"/>
    </location>
</feature>
<proteinExistence type="predicted"/>
<feature type="domain" description="Acyltransferase 3" evidence="2">
    <location>
        <begin position="7"/>
        <end position="314"/>
    </location>
</feature>
<feature type="transmembrane region" description="Helical" evidence="1">
    <location>
        <begin position="79"/>
        <end position="99"/>
    </location>
</feature>
<keyword evidence="1" id="KW-0472">Membrane</keyword>
<evidence type="ECO:0000313" key="5">
    <source>
        <dbReference type="Proteomes" id="UP000031271"/>
    </source>
</evidence>
<feature type="transmembrane region" description="Helical" evidence="1">
    <location>
        <begin position="247"/>
        <end position="265"/>
    </location>
</feature>
<dbReference type="AlphaFoldDB" id="A0A8D4C000"/>